<sequence length="218" mass="22971">MKRSLTNPPLCGLRIALCGLCPLALPPASRTPACGRQVAQLVHDEPLPKTKRRFHPAKIALPLGPRLRRKTRPNPGGSKRRGSLGGGKEGGLVSNPGPCKLPQKCTESRRGPVPASPVAMRWRDRVQVAAPPARALGDGPRPKVSAPQGVGSDTCGTSAGAAAQISAGPASHHRLLRQGQLSRPARAAVREQSRSNRSGQLLSSRLRCLGSCRSPFPT</sequence>
<feature type="region of interest" description="Disordered" evidence="1">
    <location>
        <begin position="63"/>
        <end position="115"/>
    </location>
</feature>
<reference evidence="2 3" key="1">
    <citation type="journal article" date="2020" name="Nature">
        <title>Six reference-quality genomes reveal evolution of bat adaptations.</title>
        <authorList>
            <person name="Jebb D."/>
            <person name="Huang Z."/>
            <person name="Pippel M."/>
            <person name="Hughes G.M."/>
            <person name="Lavrichenko K."/>
            <person name="Devanna P."/>
            <person name="Winkler S."/>
            <person name="Jermiin L.S."/>
            <person name="Skirmuntt E.C."/>
            <person name="Katzourakis A."/>
            <person name="Burkitt-Gray L."/>
            <person name="Ray D.A."/>
            <person name="Sullivan K.A.M."/>
            <person name="Roscito J.G."/>
            <person name="Kirilenko B.M."/>
            <person name="Davalos L.M."/>
            <person name="Corthals A.P."/>
            <person name="Power M.L."/>
            <person name="Jones G."/>
            <person name="Ransome R.D."/>
            <person name="Dechmann D.K.N."/>
            <person name="Locatelli A.G."/>
            <person name="Puechmaille S.J."/>
            <person name="Fedrigo O."/>
            <person name="Jarvis E.D."/>
            <person name="Hiller M."/>
            <person name="Vernes S.C."/>
            <person name="Myers E.W."/>
            <person name="Teeling E.C."/>
        </authorList>
    </citation>
    <scope>NUCLEOTIDE SEQUENCE [LARGE SCALE GENOMIC DNA]</scope>
    <source>
        <strain evidence="2">MRhiFer1</strain>
        <tissue evidence="2">Lung</tissue>
    </source>
</reference>
<evidence type="ECO:0000313" key="3">
    <source>
        <dbReference type="Proteomes" id="UP000585614"/>
    </source>
</evidence>
<evidence type="ECO:0000313" key="2">
    <source>
        <dbReference type="EMBL" id="KAF6361692.1"/>
    </source>
</evidence>
<comment type="caution">
    <text evidence="2">The sequence shown here is derived from an EMBL/GenBank/DDBJ whole genome shotgun (WGS) entry which is preliminary data.</text>
</comment>
<name>A0A7J7YIF3_RHIFE</name>
<dbReference type="Proteomes" id="UP000585614">
    <property type="component" value="Unassembled WGS sequence"/>
</dbReference>
<proteinExistence type="predicted"/>
<protein>
    <submittedName>
        <fullName evidence="2">Uncharacterized protein</fullName>
    </submittedName>
</protein>
<dbReference type="AlphaFoldDB" id="A0A7J7YIF3"/>
<organism evidence="2 3">
    <name type="scientific">Rhinolophus ferrumequinum</name>
    <name type="common">Greater horseshoe bat</name>
    <dbReference type="NCBI Taxonomy" id="59479"/>
    <lineage>
        <taxon>Eukaryota</taxon>
        <taxon>Metazoa</taxon>
        <taxon>Chordata</taxon>
        <taxon>Craniata</taxon>
        <taxon>Vertebrata</taxon>
        <taxon>Euteleostomi</taxon>
        <taxon>Mammalia</taxon>
        <taxon>Eutheria</taxon>
        <taxon>Laurasiatheria</taxon>
        <taxon>Chiroptera</taxon>
        <taxon>Yinpterochiroptera</taxon>
        <taxon>Rhinolophoidea</taxon>
        <taxon>Rhinolophidae</taxon>
        <taxon>Rhinolophinae</taxon>
        <taxon>Rhinolophus</taxon>
    </lineage>
</organism>
<dbReference type="EMBL" id="JACAGC010000006">
    <property type="protein sequence ID" value="KAF6361692.1"/>
    <property type="molecule type" value="Genomic_DNA"/>
</dbReference>
<gene>
    <name evidence="2" type="ORF">mRhiFer1_009920</name>
</gene>
<feature type="region of interest" description="Disordered" evidence="1">
    <location>
        <begin position="131"/>
        <end position="200"/>
    </location>
</feature>
<feature type="compositionally biased region" description="Low complexity" evidence="1">
    <location>
        <begin position="156"/>
        <end position="170"/>
    </location>
</feature>
<accession>A0A7J7YIF3</accession>
<evidence type="ECO:0000256" key="1">
    <source>
        <dbReference type="SAM" id="MobiDB-lite"/>
    </source>
</evidence>
<feature type="compositionally biased region" description="Basic residues" evidence="1">
    <location>
        <begin position="66"/>
        <end position="82"/>
    </location>
</feature>